<evidence type="ECO:0000313" key="1">
    <source>
        <dbReference type="EMBL" id="MFC3765580.1"/>
    </source>
</evidence>
<evidence type="ECO:0000313" key="2">
    <source>
        <dbReference type="Proteomes" id="UP001595699"/>
    </source>
</evidence>
<dbReference type="Proteomes" id="UP001595699">
    <property type="component" value="Unassembled WGS sequence"/>
</dbReference>
<dbReference type="EMBL" id="JBHRZH010000041">
    <property type="protein sequence ID" value="MFC3765580.1"/>
    <property type="molecule type" value="Genomic_DNA"/>
</dbReference>
<dbReference type="RefSeq" id="WP_205116588.1">
    <property type="nucleotide sequence ID" value="NZ_JAFBCM010000001.1"/>
</dbReference>
<keyword evidence="2" id="KW-1185">Reference proteome</keyword>
<organism evidence="1 2">
    <name type="scientific">Tenggerimyces flavus</name>
    <dbReference type="NCBI Taxonomy" id="1708749"/>
    <lineage>
        <taxon>Bacteria</taxon>
        <taxon>Bacillati</taxon>
        <taxon>Actinomycetota</taxon>
        <taxon>Actinomycetes</taxon>
        <taxon>Propionibacteriales</taxon>
        <taxon>Nocardioidaceae</taxon>
        <taxon>Tenggerimyces</taxon>
    </lineage>
</organism>
<name>A0ABV7YN73_9ACTN</name>
<proteinExistence type="predicted"/>
<gene>
    <name evidence="1" type="ORF">ACFOUW_32430</name>
</gene>
<accession>A0ABV7YN73</accession>
<comment type="caution">
    <text evidence="1">The sequence shown here is derived from an EMBL/GenBank/DDBJ whole genome shotgun (WGS) entry which is preliminary data.</text>
</comment>
<sequence>MSEQPPIGEPLDGFAITDLPAEIGPMVSDFEYEWEEVAFQSRVWERGPDPSGAYSVDLTVKVLRGARLSDLAATRAFLTEYHEKDPAGWSLTSFDHNGLPGFADERQAFWFVEPGVAVEVSLDPERYNPPILIRTACGVVKA</sequence>
<reference evidence="2" key="1">
    <citation type="journal article" date="2019" name="Int. J. Syst. Evol. Microbiol.">
        <title>The Global Catalogue of Microorganisms (GCM) 10K type strain sequencing project: providing services to taxonomists for standard genome sequencing and annotation.</title>
        <authorList>
            <consortium name="The Broad Institute Genomics Platform"/>
            <consortium name="The Broad Institute Genome Sequencing Center for Infectious Disease"/>
            <person name="Wu L."/>
            <person name="Ma J."/>
        </authorList>
    </citation>
    <scope>NUCLEOTIDE SEQUENCE [LARGE SCALE GENOMIC DNA]</scope>
    <source>
        <strain evidence="2">CGMCC 4.7241</strain>
    </source>
</reference>
<protein>
    <submittedName>
        <fullName evidence="1">Uncharacterized protein</fullName>
    </submittedName>
</protein>